<organism evidence="13 14">
    <name type="scientific">Zingiber officinale</name>
    <name type="common">Ginger</name>
    <name type="synonym">Amomum zingiber</name>
    <dbReference type="NCBI Taxonomy" id="94328"/>
    <lineage>
        <taxon>Eukaryota</taxon>
        <taxon>Viridiplantae</taxon>
        <taxon>Streptophyta</taxon>
        <taxon>Embryophyta</taxon>
        <taxon>Tracheophyta</taxon>
        <taxon>Spermatophyta</taxon>
        <taxon>Magnoliopsida</taxon>
        <taxon>Liliopsida</taxon>
        <taxon>Zingiberales</taxon>
        <taxon>Zingiberaceae</taxon>
        <taxon>Zingiber</taxon>
    </lineage>
</organism>
<evidence type="ECO:0000256" key="9">
    <source>
        <dbReference type="ARBA" id="ARBA00023004"/>
    </source>
</evidence>
<protein>
    <recommendedName>
        <fullName evidence="15">Cytochrome P450</fullName>
    </recommendedName>
</protein>
<keyword evidence="10 12" id="KW-0503">Monooxygenase</keyword>
<dbReference type="GO" id="GO:0020037">
    <property type="term" value="F:heme binding"/>
    <property type="evidence" value="ECO:0007669"/>
    <property type="project" value="InterPro"/>
</dbReference>
<comment type="similarity">
    <text evidence="3 12">Belongs to the cytochrome P450 family.</text>
</comment>
<comment type="caution">
    <text evidence="13">The sequence shown here is derived from an EMBL/GenBank/DDBJ whole genome shotgun (WGS) entry which is preliminary data.</text>
</comment>
<comment type="cofactor">
    <cofactor evidence="1">
        <name>heme</name>
        <dbReference type="ChEBI" id="CHEBI:30413"/>
    </cofactor>
</comment>
<dbReference type="GO" id="GO:0016705">
    <property type="term" value="F:oxidoreductase activity, acting on paired donors, with incorporation or reduction of molecular oxygen"/>
    <property type="evidence" value="ECO:0007669"/>
    <property type="project" value="InterPro"/>
</dbReference>
<evidence type="ECO:0000256" key="1">
    <source>
        <dbReference type="ARBA" id="ARBA00001971"/>
    </source>
</evidence>
<evidence type="ECO:0008006" key="15">
    <source>
        <dbReference type="Google" id="ProtNLM"/>
    </source>
</evidence>
<evidence type="ECO:0000256" key="7">
    <source>
        <dbReference type="ARBA" id="ARBA00022989"/>
    </source>
</evidence>
<keyword evidence="6 12" id="KW-0479">Metal-binding</keyword>
<dbReference type="EMBL" id="JACMSC010000008">
    <property type="protein sequence ID" value="KAG6511137.1"/>
    <property type="molecule type" value="Genomic_DNA"/>
</dbReference>
<proteinExistence type="inferred from homology"/>
<keyword evidence="5" id="KW-0812">Transmembrane</keyword>
<evidence type="ECO:0000256" key="2">
    <source>
        <dbReference type="ARBA" id="ARBA00004167"/>
    </source>
</evidence>
<evidence type="ECO:0000256" key="3">
    <source>
        <dbReference type="ARBA" id="ARBA00010617"/>
    </source>
</evidence>
<dbReference type="InterPro" id="IPR052306">
    <property type="entry name" value="CYP450_71D"/>
</dbReference>
<comment type="subcellular location">
    <subcellularLocation>
        <location evidence="2">Membrane</location>
        <topology evidence="2">Single-pass membrane protein</topology>
    </subcellularLocation>
</comment>
<evidence type="ECO:0000313" key="14">
    <source>
        <dbReference type="Proteomes" id="UP000734854"/>
    </source>
</evidence>
<dbReference type="CDD" id="cd11072">
    <property type="entry name" value="CYP71-like"/>
    <property type="match status" value="1"/>
</dbReference>
<keyword evidence="9 12" id="KW-0408">Iron</keyword>
<keyword evidence="4 12" id="KW-0349">Heme</keyword>
<dbReference type="PROSITE" id="PS00086">
    <property type="entry name" value="CYTOCHROME_P450"/>
    <property type="match status" value="1"/>
</dbReference>
<dbReference type="Pfam" id="PF00067">
    <property type="entry name" value="p450"/>
    <property type="match status" value="1"/>
</dbReference>
<evidence type="ECO:0000256" key="10">
    <source>
        <dbReference type="ARBA" id="ARBA00023033"/>
    </source>
</evidence>
<dbReference type="PANTHER" id="PTHR47953:SF19">
    <property type="entry name" value="OS06G0641600 PROTEIN"/>
    <property type="match status" value="1"/>
</dbReference>
<evidence type="ECO:0000256" key="11">
    <source>
        <dbReference type="ARBA" id="ARBA00023136"/>
    </source>
</evidence>
<keyword evidence="8 12" id="KW-0560">Oxidoreductase</keyword>
<accession>A0A8J5LEA0</accession>
<keyword evidence="7" id="KW-1133">Transmembrane helix</keyword>
<evidence type="ECO:0000313" key="13">
    <source>
        <dbReference type="EMBL" id="KAG6511137.1"/>
    </source>
</evidence>
<dbReference type="InterPro" id="IPR017972">
    <property type="entry name" value="Cyt_P450_CS"/>
</dbReference>
<dbReference type="InterPro" id="IPR001128">
    <property type="entry name" value="Cyt_P450"/>
</dbReference>
<dbReference type="Proteomes" id="UP000734854">
    <property type="component" value="Unassembled WGS sequence"/>
</dbReference>
<evidence type="ECO:0000256" key="4">
    <source>
        <dbReference type="ARBA" id="ARBA00022617"/>
    </source>
</evidence>
<dbReference type="GO" id="GO:0005506">
    <property type="term" value="F:iron ion binding"/>
    <property type="evidence" value="ECO:0007669"/>
    <property type="project" value="InterPro"/>
</dbReference>
<dbReference type="FunFam" id="1.10.630.10:FF:000043">
    <property type="entry name" value="Cytochrome P450 99A2"/>
    <property type="match status" value="1"/>
</dbReference>
<keyword evidence="14" id="KW-1185">Reference proteome</keyword>
<gene>
    <name evidence="13" type="ORF">ZIOFF_029192</name>
</gene>
<sequence>MPQTQTELSNGNGSLYHFLPQFFLTAPPPPPQAQEHAACQQPASSRTTAAARHRKHMHLVGELPQKSMAALAKQYGPVMHLKLGEISTVVVSSPESAAEVTKTRDAVFANRPASLAYKILSFGGKGVLFTPYGSNSRELRKMSTMSLLSAKQVRFFRSIREQETVNMLRSVASEASGSIVNLSAQIMRLTNDITARALIGGKCRYQKEFLALVDESIEEMSGFSLVDSFPSWAGLIGSLNGVRRKLTRLLAQIDLIIGSILDEHRAAWELSGEKEEKDLIDVMLRIQHEESLPFSLTDEFIIAIAMDLFVAGSDTSSTTLQWIMSELIRNPAVMKRAQQEVRETFGGEGKPAEEDVGKLSYLKLVIKETLRLHPPAPFLIRICLEPTELLGYQIPANTRVLVNAWAIARDPAVWGDDAEEFRPERFEESAVDYKGTHFELLPFGSGRRMCAGMGFGVATVEFPLACLLYYFDWKLPEKEIELDMRETFKLTSKRKTDLCLRAVPRLPLP</sequence>
<evidence type="ECO:0000256" key="8">
    <source>
        <dbReference type="ARBA" id="ARBA00023002"/>
    </source>
</evidence>
<keyword evidence="11" id="KW-0472">Membrane</keyword>
<dbReference type="PANTHER" id="PTHR47953">
    <property type="entry name" value="OS08G0105600 PROTEIN"/>
    <property type="match status" value="1"/>
</dbReference>
<dbReference type="GO" id="GO:0016020">
    <property type="term" value="C:membrane"/>
    <property type="evidence" value="ECO:0007669"/>
    <property type="project" value="UniProtKB-SubCell"/>
</dbReference>
<name>A0A8J5LEA0_ZINOF</name>
<dbReference type="GO" id="GO:0004497">
    <property type="term" value="F:monooxygenase activity"/>
    <property type="evidence" value="ECO:0007669"/>
    <property type="project" value="UniProtKB-KW"/>
</dbReference>
<dbReference type="OrthoDB" id="765152at2759"/>
<evidence type="ECO:0000256" key="12">
    <source>
        <dbReference type="RuleBase" id="RU000461"/>
    </source>
</evidence>
<reference evidence="13 14" key="1">
    <citation type="submission" date="2020-08" db="EMBL/GenBank/DDBJ databases">
        <title>Plant Genome Project.</title>
        <authorList>
            <person name="Zhang R.-G."/>
        </authorList>
    </citation>
    <scope>NUCLEOTIDE SEQUENCE [LARGE SCALE GENOMIC DNA]</scope>
    <source>
        <tissue evidence="13">Rhizome</tissue>
    </source>
</reference>
<evidence type="ECO:0000256" key="6">
    <source>
        <dbReference type="ARBA" id="ARBA00022723"/>
    </source>
</evidence>
<evidence type="ECO:0000256" key="5">
    <source>
        <dbReference type="ARBA" id="ARBA00022692"/>
    </source>
</evidence>
<dbReference type="AlphaFoldDB" id="A0A8J5LEA0"/>